<keyword evidence="6" id="KW-0408">Iron</keyword>
<dbReference type="GO" id="GO:0035485">
    <property type="term" value="F:adenine/guanine mispair binding"/>
    <property type="evidence" value="ECO:0007669"/>
    <property type="project" value="TreeGrafter"/>
</dbReference>
<proteinExistence type="inferred from homology"/>
<dbReference type="EMBL" id="PCWW01000052">
    <property type="protein sequence ID" value="PIR13185.1"/>
    <property type="molecule type" value="Genomic_DNA"/>
</dbReference>
<keyword evidence="11" id="KW-0540">Nuclease</keyword>
<evidence type="ECO:0000313" key="11">
    <source>
        <dbReference type="EMBL" id="PIR13185.1"/>
    </source>
</evidence>
<keyword evidence="7" id="KW-0411">Iron-sulfur</keyword>
<evidence type="ECO:0000256" key="4">
    <source>
        <dbReference type="ARBA" id="ARBA00022763"/>
    </source>
</evidence>
<evidence type="ECO:0000256" key="7">
    <source>
        <dbReference type="ARBA" id="ARBA00023014"/>
    </source>
</evidence>
<comment type="cofactor">
    <cofactor evidence="1">
        <name>[4Fe-4S] cluster</name>
        <dbReference type="ChEBI" id="CHEBI:49883"/>
    </cofactor>
</comment>
<comment type="similarity">
    <text evidence="2">Belongs to the Nth/MutY family.</text>
</comment>
<accession>A0A2M6K8X4</accession>
<protein>
    <submittedName>
        <fullName evidence="11">Endonuclease III</fullName>
    </submittedName>
</protein>
<dbReference type="Gene3D" id="1.10.1670.10">
    <property type="entry name" value="Helix-hairpin-Helix base-excision DNA repair enzymes (C-terminal)"/>
    <property type="match status" value="1"/>
</dbReference>
<dbReference type="SMART" id="SM00478">
    <property type="entry name" value="ENDO3c"/>
    <property type="match status" value="1"/>
</dbReference>
<keyword evidence="3" id="KW-0479">Metal-binding</keyword>
<evidence type="ECO:0000259" key="10">
    <source>
        <dbReference type="SMART" id="SM00478"/>
    </source>
</evidence>
<dbReference type="GO" id="GO:0006284">
    <property type="term" value="P:base-excision repair"/>
    <property type="evidence" value="ECO:0007669"/>
    <property type="project" value="InterPro"/>
</dbReference>
<dbReference type="Gene3D" id="1.10.340.30">
    <property type="entry name" value="Hypothetical protein, domain 2"/>
    <property type="match status" value="1"/>
</dbReference>
<organism evidence="11 12">
    <name type="scientific">Candidatus Falkowbacteria bacterium CG11_big_fil_rev_8_21_14_0_20_39_10</name>
    <dbReference type="NCBI Taxonomy" id="1974570"/>
    <lineage>
        <taxon>Bacteria</taxon>
        <taxon>Candidatus Falkowiibacteriota</taxon>
    </lineage>
</organism>
<dbReference type="CDD" id="cd00056">
    <property type="entry name" value="ENDO3c"/>
    <property type="match status" value="1"/>
</dbReference>
<evidence type="ECO:0000256" key="3">
    <source>
        <dbReference type="ARBA" id="ARBA00022723"/>
    </source>
</evidence>
<dbReference type="PANTHER" id="PTHR42944">
    <property type="entry name" value="ADENINE DNA GLYCOSYLASE"/>
    <property type="match status" value="1"/>
</dbReference>
<keyword evidence="11" id="KW-0255">Endonuclease</keyword>
<comment type="caution">
    <text evidence="11">The sequence shown here is derived from an EMBL/GenBank/DDBJ whole genome shotgun (WGS) entry which is preliminary data.</text>
</comment>
<keyword evidence="9" id="KW-0326">Glycosidase</keyword>
<sequence length="281" mass="32828">MKNPKKIKECKRVIWNYYQSHKRMMPWCPSQLPLQKNRTLDTYAIFISEVMLQQTQVSRVMTKYPLFMKAFPSFETLAAASLSDVLLIWQGMGYNRRAKFLKSSAEMVINRFDGILPDEASLLEQLPGIGSATARSIVTFAYNKPELFIETNIRRVIIHHFFSDSEAVDDRDIMPYIEQIIDKKNPREWYYALMDYGSLLAKEVTNPNRKSKHYIIQSKFEGSRRQIRGKILKTLLSHGTIQKDMLLNILSVEQTILDDILDELVNEQMIDQKLSFYSIKK</sequence>
<keyword evidence="8" id="KW-0234">DNA repair</keyword>
<evidence type="ECO:0000313" key="12">
    <source>
        <dbReference type="Proteomes" id="UP000230869"/>
    </source>
</evidence>
<dbReference type="GO" id="GO:0006298">
    <property type="term" value="P:mismatch repair"/>
    <property type="evidence" value="ECO:0007669"/>
    <property type="project" value="TreeGrafter"/>
</dbReference>
<dbReference type="Proteomes" id="UP000230869">
    <property type="component" value="Unassembled WGS sequence"/>
</dbReference>
<dbReference type="InterPro" id="IPR003265">
    <property type="entry name" value="HhH-GPD_domain"/>
</dbReference>
<reference evidence="11 12" key="1">
    <citation type="submission" date="2017-09" db="EMBL/GenBank/DDBJ databases">
        <title>Depth-based differentiation of microbial function through sediment-hosted aquifers and enrichment of novel symbionts in the deep terrestrial subsurface.</title>
        <authorList>
            <person name="Probst A.J."/>
            <person name="Ladd B."/>
            <person name="Jarett J.K."/>
            <person name="Geller-Mcgrath D.E."/>
            <person name="Sieber C.M."/>
            <person name="Emerson J.B."/>
            <person name="Anantharaman K."/>
            <person name="Thomas B.C."/>
            <person name="Malmstrom R."/>
            <person name="Stieglmeier M."/>
            <person name="Klingl A."/>
            <person name="Woyke T."/>
            <person name="Ryan C.M."/>
            <person name="Banfield J.F."/>
        </authorList>
    </citation>
    <scope>NUCLEOTIDE SEQUENCE [LARGE SCALE GENOMIC DNA]</scope>
    <source>
        <strain evidence="11">CG11_big_fil_rev_8_21_14_0_20_39_10</strain>
    </source>
</reference>
<evidence type="ECO:0000256" key="9">
    <source>
        <dbReference type="ARBA" id="ARBA00023295"/>
    </source>
</evidence>
<dbReference type="Pfam" id="PF00730">
    <property type="entry name" value="HhH-GPD"/>
    <property type="match status" value="1"/>
</dbReference>
<dbReference type="AlphaFoldDB" id="A0A2M6K8X4"/>
<dbReference type="SUPFAM" id="SSF48150">
    <property type="entry name" value="DNA-glycosylase"/>
    <property type="match status" value="1"/>
</dbReference>
<dbReference type="PROSITE" id="PS01155">
    <property type="entry name" value="ENDONUCLEASE_III_2"/>
    <property type="match status" value="1"/>
</dbReference>
<dbReference type="GO" id="GO:0046872">
    <property type="term" value="F:metal ion binding"/>
    <property type="evidence" value="ECO:0007669"/>
    <property type="project" value="UniProtKB-KW"/>
</dbReference>
<dbReference type="GO" id="GO:0032357">
    <property type="term" value="F:oxidized purine DNA binding"/>
    <property type="evidence" value="ECO:0007669"/>
    <property type="project" value="TreeGrafter"/>
</dbReference>
<dbReference type="GO" id="GO:0034039">
    <property type="term" value="F:8-oxo-7,8-dihydroguanine DNA N-glycosylase activity"/>
    <property type="evidence" value="ECO:0007669"/>
    <property type="project" value="TreeGrafter"/>
</dbReference>
<evidence type="ECO:0000256" key="5">
    <source>
        <dbReference type="ARBA" id="ARBA00022801"/>
    </source>
</evidence>
<name>A0A2M6K8X4_9BACT</name>
<dbReference type="GO" id="GO:0051536">
    <property type="term" value="F:iron-sulfur cluster binding"/>
    <property type="evidence" value="ECO:0007669"/>
    <property type="project" value="UniProtKB-KW"/>
</dbReference>
<evidence type="ECO:0000256" key="2">
    <source>
        <dbReference type="ARBA" id="ARBA00008343"/>
    </source>
</evidence>
<dbReference type="PANTHER" id="PTHR42944:SF1">
    <property type="entry name" value="ADENINE DNA GLYCOSYLASE"/>
    <property type="match status" value="1"/>
</dbReference>
<evidence type="ECO:0000256" key="8">
    <source>
        <dbReference type="ARBA" id="ARBA00023204"/>
    </source>
</evidence>
<dbReference type="InterPro" id="IPR044298">
    <property type="entry name" value="MIG/MutY"/>
</dbReference>
<dbReference type="InterPro" id="IPR011257">
    <property type="entry name" value="DNA_glycosylase"/>
</dbReference>
<keyword evidence="5" id="KW-0378">Hydrolase</keyword>
<dbReference type="InterPro" id="IPR023170">
    <property type="entry name" value="HhH_base_excis_C"/>
</dbReference>
<dbReference type="GO" id="GO:0004519">
    <property type="term" value="F:endonuclease activity"/>
    <property type="evidence" value="ECO:0007669"/>
    <property type="project" value="UniProtKB-KW"/>
</dbReference>
<dbReference type="InterPro" id="IPR004036">
    <property type="entry name" value="Endonuclease-III-like_CS2"/>
</dbReference>
<keyword evidence="4" id="KW-0227">DNA damage</keyword>
<gene>
    <name evidence="11" type="ORF">COV49_03030</name>
</gene>
<evidence type="ECO:0000256" key="6">
    <source>
        <dbReference type="ARBA" id="ARBA00023004"/>
    </source>
</evidence>
<feature type="domain" description="HhH-GPD" evidence="10">
    <location>
        <begin position="51"/>
        <end position="199"/>
    </location>
</feature>
<evidence type="ECO:0000256" key="1">
    <source>
        <dbReference type="ARBA" id="ARBA00001966"/>
    </source>
</evidence>
<dbReference type="GO" id="GO:0000701">
    <property type="term" value="F:purine-specific mismatch base pair DNA N-glycosylase activity"/>
    <property type="evidence" value="ECO:0007669"/>
    <property type="project" value="TreeGrafter"/>
</dbReference>